<proteinExistence type="predicted"/>
<protein>
    <recommendedName>
        <fullName evidence="5">Chlororespiratory reduction 4</fullName>
    </recommendedName>
</protein>
<dbReference type="PANTHER" id="PTHR47926:SF340">
    <property type="entry name" value="PENTATRICOPEPTIDE REPEAT-CONTAINING PROTEIN"/>
    <property type="match status" value="1"/>
</dbReference>
<dbReference type="AlphaFoldDB" id="A0AAP0HLF3"/>
<evidence type="ECO:0000256" key="2">
    <source>
        <dbReference type="PROSITE-ProRule" id="PRU00708"/>
    </source>
</evidence>
<name>A0AAP0HLF3_9MAGN</name>
<dbReference type="NCBIfam" id="TIGR00756">
    <property type="entry name" value="PPR"/>
    <property type="match status" value="3"/>
</dbReference>
<dbReference type="Pfam" id="PF20431">
    <property type="entry name" value="E_motif"/>
    <property type="match status" value="1"/>
</dbReference>
<evidence type="ECO:0000313" key="4">
    <source>
        <dbReference type="Proteomes" id="UP001420932"/>
    </source>
</evidence>
<feature type="repeat" description="PPR" evidence="2">
    <location>
        <begin position="292"/>
        <end position="326"/>
    </location>
</feature>
<dbReference type="InterPro" id="IPR002885">
    <property type="entry name" value="PPR_rpt"/>
</dbReference>
<dbReference type="PANTHER" id="PTHR47926">
    <property type="entry name" value="PENTATRICOPEPTIDE REPEAT-CONTAINING PROTEIN"/>
    <property type="match status" value="1"/>
</dbReference>
<dbReference type="InterPro" id="IPR011990">
    <property type="entry name" value="TPR-like_helical_dom_sf"/>
</dbReference>
<dbReference type="FunFam" id="1.25.40.10:FF:000348">
    <property type="entry name" value="Pentatricopeptide repeat-containing protein chloroplastic"/>
    <property type="match status" value="1"/>
</dbReference>
<comment type="caution">
    <text evidence="3">The sequence shown here is derived from an EMBL/GenBank/DDBJ whole genome shotgun (WGS) entry which is preliminary data.</text>
</comment>
<dbReference type="Gene3D" id="1.25.40.10">
    <property type="entry name" value="Tetratricopeptide repeat domain"/>
    <property type="match status" value="3"/>
</dbReference>
<reference evidence="3 4" key="1">
    <citation type="submission" date="2024-01" db="EMBL/GenBank/DDBJ databases">
        <title>Genome assemblies of Stephania.</title>
        <authorList>
            <person name="Yang L."/>
        </authorList>
    </citation>
    <scope>NUCLEOTIDE SEQUENCE [LARGE SCALE GENOMIC DNA]</scope>
    <source>
        <strain evidence="3">YNDBR</strain>
        <tissue evidence="3">Leaf</tissue>
    </source>
</reference>
<gene>
    <name evidence="3" type="ORF">Syun_029499</name>
</gene>
<evidence type="ECO:0000256" key="1">
    <source>
        <dbReference type="ARBA" id="ARBA00022737"/>
    </source>
</evidence>
<organism evidence="3 4">
    <name type="scientific">Stephania yunnanensis</name>
    <dbReference type="NCBI Taxonomy" id="152371"/>
    <lineage>
        <taxon>Eukaryota</taxon>
        <taxon>Viridiplantae</taxon>
        <taxon>Streptophyta</taxon>
        <taxon>Embryophyta</taxon>
        <taxon>Tracheophyta</taxon>
        <taxon>Spermatophyta</taxon>
        <taxon>Magnoliopsida</taxon>
        <taxon>Ranunculales</taxon>
        <taxon>Menispermaceae</taxon>
        <taxon>Menispermoideae</taxon>
        <taxon>Cissampelideae</taxon>
        <taxon>Stephania</taxon>
    </lineage>
</organism>
<keyword evidence="4" id="KW-1185">Reference proteome</keyword>
<dbReference type="GO" id="GO:0009451">
    <property type="term" value="P:RNA modification"/>
    <property type="evidence" value="ECO:0007669"/>
    <property type="project" value="InterPro"/>
</dbReference>
<dbReference type="InterPro" id="IPR046960">
    <property type="entry name" value="PPR_At4g14850-like_plant"/>
</dbReference>
<dbReference type="Proteomes" id="UP001420932">
    <property type="component" value="Unassembled WGS sequence"/>
</dbReference>
<evidence type="ECO:0008006" key="5">
    <source>
        <dbReference type="Google" id="ProtNLM"/>
    </source>
</evidence>
<dbReference type="FunFam" id="1.25.40.10:FF:000184">
    <property type="entry name" value="Pentatricopeptide repeat-containing protein, chloroplastic"/>
    <property type="match status" value="1"/>
</dbReference>
<dbReference type="InterPro" id="IPR046848">
    <property type="entry name" value="E_motif"/>
</dbReference>
<feature type="repeat" description="PPR" evidence="2">
    <location>
        <begin position="394"/>
        <end position="428"/>
    </location>
</feature>
<evidence type="ECO:0000313" key="3">
    <source>
        <dbReference type="EMBL" id="KAK9087105.1"/>
    </source>
</evidence>
<dbReference type="GO" id="GO:0003723">
    <property type="term" value="F:RNA binding"/>
    <property type="evidence" value="ECO:0007669"/>
    <property type="project" value="InterPro"/>
</dbReference>
<dbReference type="EMBL" id="JBBNAF010000013">
    <property type="protein sequence ID" value="KAK9087105.1"/>
    <property type="molecule type" value="Genomic_DNA"/>
</dbReference>
<dbReference type="Pfam" id="PF13041">
    <property type="entry name" value="PPR_2"/>
    <property type="match status" value="2"/>
</dbReference>
<feature type="repeat" description="PPR" evidence="2">
    <location>
        <begin position="160"/>
        <end position="194"/>
    </location>
</feature>
<keyword evidence="1" id="KW-0677">Repeat</keyword>
<dbReference type="Pfam" id="PF01535">
    <property type="entry name" value="PPR"/>
    <property type="match status" value="5"/>
</dbReference>
<accession>A0AAP0HLF3</accession>
<sequence>MFMGYLELCFCFGDEKKTKRKKTLLGNPSKDARTLRQIHAHVFTLVLLNHNHPFSPNLFAWNTLINKVSDDQFTNMGSPLLLYKQMLCSGVRPSGHTFMNLIRNSKNRIGFREGEEIHASLVKFGYGCSQFVASALIGHYNSFGCVEIGRKVFDEMPQRGLVLWTALICGYVSARCAEEGLRLFVKMREVGVMPDNVALAIVVSGCSQLGGFDTGRLVHGFICKSGVQIDDFVSNELIGMYGECGSLDDVYRLFHETSSRNVVVWNNMIHQCTNHEELDLASELFKKVEFRDVVTWNTMIGGLVRVGRCKEALELFHEMEGYSGEEPNRLTMLSTLSACASLGALDVGTWLHAYIEKKSLNSDGSLDCSLIDMYSKCGCIGKAIQVFDKVPVRDVIAWTSLICGLAMHGHGKECITQFCRMQEAGAKPDDVTMVGVLNACAHAGLLEQGLQYFYSMETAYNLTPKIEHYGCIIDLLGRMGRLREAYNLINEMPLAPNEIIWGTLLSACRVHKNVELGDLVAKRMLELNPSDPWIRVVMSNMNAEAMNWDVVMKLRKELKEEGMKKAPGCSSIEVNGMVHEFVIGDSSHPQHSEIHLMLEKFEATLNL</sequence>
<dbReference type="PROSITE" id="PS51375">
    <property type="entry name" value="PPR"/>
    <property type="match status" value="3"/>
</dbReference>